<evidence type="ECO:0000259" key="8">
    <source>
        <dbReference type="Pfam" id="PF02308"/>
    </source>
</evidence>
<reference evidence="9 10" key="1">
    <citation type="submission" date="2016-04" db="EMBL/GenBank/DDBJ databases">
        <title>Peptidophaga gingivicola gen. nov., sp. nov., isolated from human subgingival plaque.</title>
        <authorList>
            <person name="Beall C.J."/>
            <person name="Mokrzan E.M."/>
            <person name="Griffen A.L."/>
            <person name="Leys E.J."/>
        </authorList>
    </citation>
    <scope>NUCLEOTIDE SEQUENCE [LARGE SCALE GENOMIC DNA]</scope>
    <source>
        <strain evidence="9 10">BA112</strain>
    </source>
</reference>
<comment type="similarity">
    <text evidence="2">Belongs to the MgtC/SapB family.</text>
</comment>
<dbReference type="PANTHER" id="PTHR33778">
    <property type="entry name" value="PROTEIN MGTC"/>
    <property type="match status" value="1"/>
</dbReference>
<dbReference type="AlphaFoldDB" id="A0A179B3S2"/>
<feature type="domain" description="MgtC/SapB/SrpB/YhiD N-terminal" evidence="8">
    <location>
        <begin position="26"/>
        <end position="150"/>
    </location>
</feature>
<dbReference type="EMBL" id="LVZK01000001">
    <property type="protein sequence ID" value="OAP86338.1"/>
    <property type="molecule type" value="Genomic_DNA"/>
</dbReference>
<comment type="caution">
    <text evidence="9">The sequence shown here is derived from an EMBL/GenBank/DDBJ whole genome shotgun (WGS) entry which is preliminary data.</text>
</comment>
<sequence length="239" mass="25487">MKSRKGAPMGNFDLHNLPDQIVAVVATFVLCLLLGVERQFHQKNAGVKTHVLVGLGSCLFTLVSAYGFTPPDAAGLDRSRIAAQIVSGIGFLGAGVIFVNNDTVKGLTTAATVWVSAAMGMACGAHMIPVAIVVLLLHYALIFLLGPLSNRLPSSHHNNRTVIEYESGHGVMRRILLTATRHGYRATVNSTSSITTEEGPGMRVVMRFEGPYPQDALIRALSEVEGVQAVDVVEPGDLD</sequence>
<keyword evidence="5 7" id="KW-1133">Transmembrane helix</keyword>
<dbReference type="InterPro" id="IPR049177">
    <property type="entry name" value="MgtC_SapB_SrpB_YhiD_N"/>
</dbReference>
<dbReference type="RefSeq" id="WP_064231175.1">
    <property type="nucleotide sequence ID" value="NZ_LVZK01000001.1"/>
</dbReference>
<dbReference type="STRING" id="1823756.A4H34_04080"/>
<proteinExistence type="inferred from homology"/>
<dbReference type="PANTHER" id="PTHR33778:SF1">
    <property type="entry name" value="MAGNESIUM TRANSPORTER YHID-RELATED"/>
    <property type="match status" value="1"/>
</dbReference>
<feature type="transmembrane region" description="Helical" evidence="7">
    <location>
        <begin position="49"/>
        <end position="69"/>
    </location>
</feature>
<evidence type="ECO:0000256" key="4">
    <source>
        <dbReference type="ARBA" id="ARBA00022692"/>
    </source>
</evidence>
<evidence type="ECO:0000256" key="1">
    <source>
        <dbReference type="ARBA" id="ARBA00004651"/>
    </source>
</evidence>
<dbReference type="PRINTS" id="PR01837">
    <property type="entry name" value="MGTCSAPBPROT"/>
</dbReference>
<keyword evidence="6 7" id="KW-0472">Membrane</keyword>
<evidence type="ECO:0000313" key="10">
    <source>
        <dbReference type="Proteomes" id="UP000078368"/>
    </source>
</evidence>
<accession>A0A179B3S2</accession>
<dbReference type="InterPro" id="IPR003416">
    <property type="entry name" value="MgtC/SapB/SrpB/YhiD_fam"/>
</dbReference>
<gene>
    <name evidence="9" type="ORF">A4H34_04080</name>
</gene>
<comment type="subcellular location">
    <subcellularLocation>
        <location evidence="1">Cell membrane</location>
        <topology evidence="1">Multi-pass membrane protein</topology>
    </subcellularLocation>
</comment>
<dbReference type="Proteomes" id="UP000078368">
    <property type="component" value="Unassembled WGS sequence"/>
</dbReference>
<keyword evidence="3" id="KW-1003">Cell membrane</keyword>
<evidence type="ECO:0000256" key="7">
    <source>
        <dbReference type="SAM" id="Phobius"/>
    </source>
</evidence>
<keyword evidence="4 7" id="KW-0812">Transmembrane</keyword>
<organism evidence="9 10">
    <name type="scientific">Peptidiphaga gingivicola</name>
    <dbReference type="NCBI Taxonomy" id="2741497"/>
    <lineage>
        <taxon>Bacteria</taxon>
        <taxon>Bacillati</taxon>
        <taxon>Actinomycetota</taxon>
        <taxon>Actinomycetes</taxon>
        <taxon>Actinomycetales</taxon>
        <taxon>Actinomycetaceae</taxon>
        <taxon>Peptidiphaga</taxon>
    </lineage>
</organism>
<evidence type="ECO:0000256" key="2">
    <source>
        <dbReference type="ARBA" id="ARBA00009298"/>
    </source>
</evidence>
<feature type="transmembrane region" description="Helical" evidence="7">
    <location>
        <begin position="81"/>
        <end position="99"/>
    </location>
</feature>
<evidence type="ECO:0000256" key="3">
    <source>
        <dbReference type="ARBA" id="ARBA00022475"/>
    </source>
</evidence>
<protein>
    <recommendedName>
        <fullName evidence="8">MgtC/SapB/SrpB/YhiD N-terminal domain-containing protein</fullName>
    </recommendedName>
</protein>
<name>A0A179B3S2_9ACTO</name>
<evidence type="ECO:0000256" key="5">
    <source>
        <dbReference type="ARBA" id="ARBA00022989"/>
    </source>
</evidence>
<evidence type="ECO:0000313" key="9">
    <source>
        <dbReference type="EMBL" id="OAP86338.1"/>
    </source>
</evidence>
<keyword evidence="10" id="KW-1185">Reference proteome</keyword>
<evidence type="ECO:0000256" key="6">
    <source>
        <dbReference type="ARBA" id="ARBA00023136"/>
    </source>
</evidence>
<dbReference type="GO" id="GO:0005886">
    <property type="term" value="C:plasma membrane"/>
    <property type="evidence" value="ECO:0007669"/>
    <property type="project" value="UniProtKB-SubCell"/>
</dbReference>
<feature type="transmembrane region" description="Helical" evidence="7">
    <location>
        <begin position="20"/>
        <end position="37"/>
    </location>
</feature>
<dbReference type="Pfam" id="PF02308">
    <property type="entry name" value="MgtC"/>
    <property type="match status" value="1"/>
</dbReference>